<name>A0A285TY35_9PROT</name>
<evidence type="ECO:0000259" key="6">
    <source>
        <dbReference type="PROSITE" id="PS51635"/>
    </source>
</evidence>
<organism evidence="7 8">
    <name type="scientific">Thalassospira xiamenensis</name>
    <dbReference type="NCBI Taxonomy" id="220697"/>
    <lineage>
        <taxon>Bacteria</taxon>
        <taxon>Pseudomonadati</taxon>
        <taxon>Pseudomonadota</taxon>
        <taxon>Alphaproteobacteria</taxon>
        <taxon>Rhodospirillales</taxon>
        <taxon>Thalassospiraceae</taxon>
        <taxon>Thalassospira</taxon>
    </lineage>
</organism>
<dbReference type="InterPro" id="IPR002641">
    <property type="entry name" value="PNPLA_dom"/>
</dbReference>
<dbReference type="GO" id="GO:0016042">
    <property type="term" value="P:lipid catabolic process"/>
    <property type="evidence" value="ECO:0007669"/>
    <property type="project" value="UniProtKB-UniRule"/>
</dbReference>
<feature type="transmembrane region" description="Helical" evidence="5">
    <location>
        <begin position="99"/>
        <end position="132"/>
    </location>
</feature>
<feature type="active site" description="Proton acceptor" evidence="4">
    <location>
        <position position="250"/>
    </location>
</feature>
<dbReference type="InterPro" id="IPR016035">
    <property type="entry name" value="Acyl_Trfase/lysoPLipase"/>
</dbReference>
<dbReference type="PANTHER" id="PTHR14226">
    <property type="entry name" value="NEUROPATHY TARGET ESTERASE/SWISS CHEESE D.MELANOGASTER"/>
    <property type="match status" value="1"/>
</dbReference>
<dbReference type="GO" id="GO:0016787">
    <property type="term" value="F:hydrolase activity"/>
    <property type="evidence" value="ECO:0007669"/>
    <property type="project" value="UniProtKB-UniRule"/>
</dbReference>
<evidence type="ECO:0000256" key="1">
    <source>
        <dbReference type="ARBA" id="ARBA00022801"/>
    </source>
</evidence>
<proteinExistence type="predicted"/>
<reference evidence="7 8" key="1">
    <citation type="submission" date="2017-08" db="EMBL/GenBank/DDBJ databases">
        <authorList>
            <person name="de Groot N.N."/>
        </authorList>
    </citation>
    <scope>NUCLEOTIDE SEQUENCE [LARGE SCALE GENOMIC DNA]</scope>
    <source>
        <strain evidence="7 8">USBA 78</strain>
    </source>
</reference>
<dbReference type="RefSeq" id="WP_097053790.1">
    <property type="nucleotide sequence ID" value="NZ_OBMM01000013.1"/>
</dbReference>
<feature type="short sequence motif" description="DGA/G" evidence="4">
    <location>
        <begin position="250"/>
        <end position="252"/>
    </location>
</feature>
<feature type="active site" description="Nucleophile" evidence="4">
    <location>
        <position position="51"/>
    </location>
</feature>
<dbReference type="AlphaFoldDB" id="A0A285TY35"/>
<feature type="transmembrane region" description="Helical" evidence="5">
    <location>
        <begin position="12"/>
        <end position="32"/>
    </location>
</feature>
<dbReference type="EMBL" id="OBMM01000013">
    <property type="protein sequence ID" value="SOC31079.1"/>
    <property type="molecule type" value="Genomic_DNA"/>
</dbReference>
<dbReference type="PROSITE" id="PS51635">
    <property type="entry name" value="PNPLA"/>
    <property type="match status" value="1"/>
</dbReference>
<feature type="transmembrane region" description="Helical" evidence="5">
    <location>
        <begin position="44"/>
        <end position="62"/>
    </location>
</feature>
<feature type="domain" description="PNPLA" evidence="6">
    <location>
        <begin position="16"/>
        <end position="263"/>
    </location>
</feature>
<keyword evidence="2 4" id="KW-0442">Lipid degradation</keyword>
<evidence type="ECO:0000256" key="4">
    <source>
        <dbReference type="PROSITE-ProRule" id="PRU01161"/>
    </source>
</evidence>
<evidence type="ECO:0000256" key="2">
    <source>
        <dbReference type="ARBA" id="ARBA00022963"/>
    </source>
</evidence>
<evidence type="ECO:0000313" key="7">
    <source>
        <dbReference type="EMBL" id="SOC31079.1"/>
    </source>
</evidence>
<sequence>MTQSDSKDGGLQIGLALSGGGSRAAAFHLGCLRALNDRGLLTRVRIISTVSGGSLIGAMWAYSDDSFEDFDNRIRLLLLRGLKGGILRYTLMSSETPKIFATLITSNILALSASGLGLILTGLALSGVNYVWLQKLRKLLKAPLPRWASRTTAFAKFLEREVLGASKVQDVRRDRVQVIINATELRTQSAFRYGSKESGCWRFGKLDEEISVATAVASSASFPALLPAFDQTRRFTKNGEISAHRTLISDGGIYDNIGTSCLVPGRDGSISTNVTEVDFIVACVAGHGIPDGANLPYFWPGRMLATVDTIHRRTHSMTFELLHRLKDSGTIKGFLLPYLGQNDDALPCPPPDLVPRSATFGYPTDFNSMTEESFKLIAMRGEQLTRNLIETYYPHL</sequence>
<dbReference type="Gene3D" id="3.40.1090.10">
    <property type="entry name" value="Cytosolic phospholipase A2 catalytic domain"/>
    <property type="match status" value="2"/>
</dbReference>
<dbReference type="PANTHER" id="PTHR14226:SF78">
    <property type="entry name" value="SLR0060 PROTEIN"/>
    <property type="match status" value="1"/>
</dbReference>
<keyword evidence="1 4" id="KW-0378">Hydrolase</keyword>
<dbReference type="InterPro" id="IPR050301">
    <property type="entry name" value="NTE"/>
</dbReference>
<dbReference type="Pfam" id="PF01734">
    <property type="entry name" value="Patatin"/>
    <property type="match status" value="1"/>
</dbReference>
<keyword evidence="5" id="KW-1133">Transmembrane helix</keyword>
<keyword evidence="5" id="KW-0812">Transmembrane</keyword>
<evidence type="ECO:0000256" key="5">
    <source>
        <dbReference type="SAM" id="Phobius"/>
    </source>
</evidence>
<dbReference type="SUPFAM" id="SSF52151">
    <property type="entry name" value="FabD/lysophospholipase-like"/>
    <property type="match status" value="1"/>
</dbReference>
<keyword evidence="3 4" id="KW-0443">Lipid metabolism</keyword>
<dbReference type="Proteomes" id="UP000219068">
    <property type="component" value="Unassembled WGS sequence"/>
</dbReference>
<comment type="caution">
    <text evidence="4">Lacks conserved residue(s) required for the propagation of feature annotation.</text>
</comment>
<keyword evidence="5" id="KW-0472">Membrane</keyword>
<evidence type="ECO:0000313" key="8">
    <source>
        <dbReference type="Proteomes" id="UP000219068"/>
    </source>
</evidence>
<evidence type="ECO:0000256" key="3">
    <source>
        <dbReference type="ARBA" id="ARBA00023098"/>
    </source>
</evidence>
<gene>
    <name evidence="7" type="ORF">SAMN05428964_1133</name>
</gene>
<accession>A0A285TY35</accession>
<protein>
    <submittedName>
        <fullName evidence="7">NTE family protein</fullName>
    </submittedName>
</protein>